<protein>
    <submittedName>
        <fullName evidence="2">Uncharacterized protein</fullName>
    </submittedName>
</protein>
<dbReference type="PANTHER" id="PTHR33066:SF2">
    <property type="entry name" value="FILAGGRIN-2-LIKE"/>
    <property type="match status" value="1"/>
</dbReference>
<dbReference type="PANTHER" id="PTHR33066">
    <property type="entry name" value="INTEGRASE_SAM-LIKE_N DOMAIN-CONTAINING PROTEIN"/>
    <property type="match status" value="1"/>
</dbReference>
<feature type="region of interest" description="Disordered" evidence="1">
    <location>
        <begin position="541"/>
        <end position="562"/>
    </location>
</feature>
<evidence type="ECO:0000256" key="1">
    <source>
        <dbReference type="SAM" id="MobiDB-lite"/>
    </source>
</evidence>
<evidence type="ECO:0000313" key="3">
    <source>
        <dbReference type="Proteomes" id="UP000054107"/>
    </source>
</evidence>
<accession>A0A0B7NFV1</accession>
<dbReference type="Proteomes" id="UP000054107">
    <property type="component" value="Unassembled WGS sequence"/>
</dbReference>
<evidence type="ECO:0000313" key="2">
    <source>
        <dbReference type="EMBL" id="CEP14260.1"/>
    </source>
</evidence>
<organism evidence="2 3">
    <name type="scientific">Parasitella parasitica</name>
    <dbReference type="NCBI Taxonomy" id="35722"/>
    <lineage>
        <taxon>Eukaryota</taxon>
        <taxon>Fungi</taxon>
        <taxon>Fungi incertae sedis</taxon>
        <taxon>Mucoromycota</taxon>
        <taxon>Mucoromycotina</taxon>
        <taxon>Mucoromycetes</taxon>
        <taxon>Mucorales</taxon>
        <taxon>Mucorineae</taxon>
        <taxon>Mucoraceae</taxon>
        <taxon>Parasitella</taxon>
    </lineage>
</organism>
<feature type="region of interest" description="Disordered" evidence="1">
    <location>
        <begin position="278"/>
        <end position="314"/>
    </location>
</feature>
<proteinExistence type="predicted"/>
<dbReference type="EMBL" id="LN731111">
    <property type="protein sequence ID" value="CEP14260.1"/>
    <property type="molecule type" value="Genomic_DNA"/>
</dbReference>
<dbReference type="AlphaFoldDB" id="A0A0B7NFV1"/>
<name>A0A0B7NFV1_9FUNG</name>
<feature type="compositionally biased region" description="Low complexity" evidence="1">
    <location>
        <begin position="298"/>
        <end position="309"/>
    </location>
</feature>
<keyword evidence="3" id="KW-1185">Reference proteome</keyword>
<feature type="compositionally biased region" description="Low complexity" evidence="1">
    <location>
        <begin position="544"/>
        <end position="561"/>
    </location>
</feature>
<gene>
    <name evidence="2" type="primary">PARPA_08429.1 scaffold 33036</name>
</gene>
<dbReference type="OrthoDB" id="10653057at2759"/>
<reference evidence="2 3" key="1">
    <citation type="submission" date="2014-09" db="EMBL/GenBank/DDBJ databases">
        <authorList>
            <person name="Ellenberger Sabrina"/>
        </authorList>
    </citation>
    <scope>NUCLEOTIDE SEQUENCE [LARGE SCALE GENOMIC DNA]</scope>
    <source>
        <strain evidence="2 3">CBS 412.66</strain>
    </source>
</reference>
<sequence>MESNQHPSMAFISDTRGISYTIDKTTNTMENKNNQIECDRTVSCQRSSTEVSSSRNHGSFSDTKHRFSIQFLLNTRGDKTTTHFGLLSNQQIYSMSTFQDGRSSSIEGYYREKRLYLQIGSQRCIRSDTYSHRLKKIFDILKPRDCLPVQDTSLWDECQPSSIQQIDAFCDGIYQETRNSLSLLLGRHLYSGLNERRNSSTYHHGNESFGEFGFFDQSRKKRSNSIPTTGVSGILVQHENHEDFSPNQKDQQITKQDQTSFEHQKLIQLPVVCSTTRKNDQHDTCGGRGTATHQTHATGSSNQSSTSSTKLGCSNDSITEQYSRIELVEDMDYQEEWTPDSEDYKMVNFTTDCARRRIRPRMGRQFFGIKSDGTLDFKGKKPVYKCKRANSNILRIKTTREKISKFQNQDIYRQRHSSKIQHKIWWYGITNPSRLSGEYSGNQQSIPVRCRIPTYSWKRKHTGRLVKSTTTRPLTTLQSSSSSANFSPNESNLGAVQNRRICEQNHHTVNEILESTAGSRSRSNGCVPTTIAEERFISVPSMETDSSSNTTIKTSTNQTSSADNTTLADTILVSDIDKNEPDHTTDNFHLENMEDDRMELIRNKRKVLNFSDEDINFLMQTQRTHTHTVYNNGWRRWATWCKQQKPPLNPLDYEARQVL</sequence>